<protein>
    <submittedName>
        <fullName evidence="2">Uncharacterized protein</fullName>
    </submittedName>
</protein>
<comment type="caution">
    <text evidence="2">The sequence shown here is derived from an EMBL/GenBank/DDBJ whole genome shotgun (WGS) entry which is preliminary data.</text>
</comment>
<evidence type="ECO:0000256" key="1">
    <source>
        <dbReference type="SAM" id="MobiDB-lite"/>
    </source>
</evidence>
<keyword evidence="3" id="KW-1185">Reference proteome</keyword>
<dbReference type="Proteomes" id="UP001205105">
    <property type="component" value="Unassembled WGS sequence"/>
</dbReference>
<feature type="region of interest" description="Disordered" evidence="1">
    <location>
        <begin position="30"/>
        <end position="81"/>
    </location>
</feature>
<sequence>MGQFDSRMDQFESGLEALYDVKVAAVPDDRRRRVNRQPAELAAEGGLPSDEAAQPGFLPTEPGCGSPPTPEPRDVQGVGRPATRLKRCGRLFLLLRNYG</sequence>
<evidence type="ECO:0000313" key="2">
    <source>
        <dbReference type="EMBL" id="KAI7837195.1"/>
    </source>
</evidence>
<accession>A0AAD5DKH1</accession>
<dbReference type="EMBL" id="JADXDR010000161">
    <property type="protein sequence ID" value="KAI7837195.1"/>
    <property type="molecule type" value="Genomic_DNA"/>
</dbReference>
<gene>
    <name evidence="2" type="ORF">COHA_008988</name>
</gene>
<proteinExistence type="predicted"/>
<evidence type="ECO:0000313" key="3">
    <source>
        <dbReference type="Proteomes" id="UP001205105"/>
    </source>
</evidence>
<reference evidence="2" key="1">
    <citation type="submission" date="2020-11" db="EMBL/GenBank/DDBJ databases">
        <title>Chlorella ohadii genome sequencing and assembly.</title>
        <authorList>
            <person name="Murik O."/>
            <person name="Treves H."/>
            <person name="Kedem I."/>
            <person name="Shotland Y."/>
            <person name="Kaplan A."/>
        </authorList>
    </citation>
    <scope>NUCLEOTIDE SEQUENCE</scope>
    <source>
        <strain evidence="2">1</strain>
    </source>
</reference>
<organism evidence="2 3">
    <name type="scientific">Chlorella ohadii</name>
    <dbReference type="NCBI Taxonomy" id="2649997"/>
    <lineage>
        <taxon>Eukaryota</taxon>
        <taxon>Viridiplantae</taxon>
        <taxon>Chlorophyta</taxon>
        <taxon>core chlorophytes</taxon>
        <taxon>Trebouxiophyceae</taxon>
        <taxon>Chlorellales</taxon>
        <taxon>Chlorellaceae</taxon>
        <taxon>Chlorella clade</taxon>
        <taxon>Chlorella</taxon>
    </lineage>
</organism>
<dbReference type="AlphaFoldDB" id="A0AAD5DKH1"/>
<name>A0AAD5DKH1_9CHLO</name>